<sequence length="64" mass="8022">MNRFQTIFNEINRFIKYMIFDEYIIYSKKYFHCMNEIIIVLDNTLSKIHNIYFKYILYPKIKAL</sequence>
<protein>
    <submittedName>
        <fullName evidence="1">Uncharacterized protein</fullName>
    </submittedName>
</protein>
<accession>A0A6C0IAY4</accession>
<name>A0A6C0IAY4_9ZZZZ</name>
<reference evidence="1" key="1">
    <citation type="journal article" date="2020" name="Nature">
        <title>Giant virus diversity and host interactions through global metagenomics.</title>
        <authorList>
            <person name="Schulz F."/>
            <person name="Roux S."/>
            <person name="Paez-Espino D."/>
            <person name="Jungbluth S."/>
            <person name="Walsh D.A."/>
            <person name="Denef V.J."/>
            <person name="McMahon K.D."/>
            <person name="Konstantinidis K.T."/>
            <person name="Eloe-Fadrosh E.A."/>
            <person name="Kyrpides N.C."/>
            <person name="Woyke T."/>
        </authorList>
    </citation>
    <scope>NUCLEOTIDE SEQUENCE</scope>
    <source>
        <strain evidence="1">GVMAG-M-3300023184-60</strain>
    </source>
</reference>
<evidence type="ECO:0000313" key="1">
    <source>
        <dbReference type="EMBL" id="QHT89565.1"/>
    </source>
</evidence>
<dbReference type="AlphaFoldDB" id="A0A6C0IAY4"/>
<proteinExistence type="predicted"/>
<dbReference type="EMBL" id="MN740142">
    <property type="protein sequence ID" value="QHT89565.1"/>
    <property type="molecule type" value="Genomic_DNA"/>
</dbReference>
<organism evidence="1">
    <name type="scientific">viral metagenome</name>
    <dbReference type="NCBI Taxonomy" id="1070528"/>
    <lineage>
        <taxon>unclassified sequences</taxon>
        <taxon>metagenomes</taxon>
        <taxon>organismal metagenomes</taxon>
    </lineage>
</organism>